<accession>S4GC00</accession>
<reference evidence="1 2" key="1">
    <citation type="submission" date="2013-06" db="EMBL/GenBank/DDBJ databases">
        <authorList>
            <person name="Weinstock G."/>
            <person name="Sodergren E."/>
            <person name="Lobos E.A."/>
            <person name="Fulton L."/>
            <person name="Fulton R."/>
            <person name="Courtney L."/>
            <person name="Fronick C."/>
            <person name="O'Laughlin M."/>
            <person name="Godfrey J."/>
            <person name="Wilson R.M."/>
            <person name="Miner T."/>
            <person name="Farmer C."/>
            <person name="Delehaunty K."/>
            <person name="Cordes M."/>
            <person name="Minx P."/>
            <person name="Tomlinson C."/>
            <person name="Chen J."/>
            <person name="Wollam A."/>
            <person name="Pepin K.H."/>
            <person name="Bhonagiri V."/>
            <person name="Zhang X."/>
            <person name="Warren W."/>
            <person name="Mitreva M."/>
            <person name="Mardis E.R."/>
            <person name="Wilson R.K."/>
        </authorList>
    </citation>
    <scope>NUCLEOTIDE SEQUENCE [LARGE SCALE GENOMIC DNA]</scope>
    <source>
        <strain evidence="1 2">JCP8108</strain>
    </source>
</reference>
<dbReference type="AlphaFoldDB" id="S4GC00"/>
<name>S4GC00_GARVA</name>
<dbReference type="EMBL" id="ATJJ01000168">
    <property type="protein sequence ID" value="EPI45097.1"/>
    <property type="molecule type" value="Genomic_DNA"/>
</dbReference>
<sequence length="42" mass="4994">MIKVINHCNSAILCKIDYFILANFCRIDNFILMIYCRIDILL</sequence>
<dbReference type="Proteomes" id="UP000014521">
    <property type="component" value="Unassembled WGS sequence"/>
</dbReference>
<protein>
    <submittedName>
        <fullName evidence="1">Uncharacterized protein</fullName>
    </submittedName>
</protein>
<proteinExistence type="predicted"/>
<evidence type="ECO:0000313" key="2">
    <source>
        <dbReference type="Proteomes" id="UP000014521"/>
    </source>
</evidence>
<evidence type="ECO:0000313" key="1">
    <source>
        <dbReference type="EMBL" id="EPI45097.1"/>
    </source>
</evidence>
<comment type="caution">
    <text evidence="1">The sequence shown here is derived from an EMBL/GenBank/DDBJ whole genome shotgun (WGS) entry which is preliminary data.</text>
</comment>
<dbReference type="HOGENOM" id="CLU_3252081_0_0_11"/>
<gene>
    <name evidence="1" type="ORF">HMPREF1581_01538</name>
</gene>
<organism evidence="1 2">
    <name type="scientific">Gardnerella vaginalis JCP8108</name>
    <dbReference type="NCBI Taxonomy" id="1261066"/>
    <lineage>
        <taxon>Bacteria</taxon>
        <taxon>Bacillati</taxon>
        <taxon>Actinomycetota</taxon>
        <taxon>Actinomycetes</taxon>
        <taxon>Bifidobacteriales</taxon>
        <taxon>Bifidobacteriaceae</taxon>
        <taxon>Gardnerella</taxon>
    </lineage>
</organism>